<dbReference type="InterPro" id="IPR015897">
    <property type="entry name" value="CHK_kinase-like"/>
</dbReference>
<sequence>MTPSVERPSIQDLEALLAESLGADFQIKSLEWKPLTAPGENFGSVMLAMNVTLTRANRTETLNLVAKLPPTSAYLLELFNSPVTFRKELKFYSIMTREFEKLQLESGVKKQDICVLAPKFYGGRLGLCDPEKFDEHAVIILENLKYNGYDTQDRIHGLDRKHTDFALEELAKLHAHTVALKLKKPEIFREIVSEVLTEVLNDTTEKCVIDMVRKAEADLKEIEEAKPYLDRVSRTIEFGIQLNKNSRKPEEPWATLVHNDFWVNNMMFRHDARGELIGMKIVDFQLCLYDHGVYDLLFFLVSSVKKDVLDHKLSDMIDYYYRCFIKSLKTLKVDTEKFTKRSFDELVNYCGPAKFNQCLMMAQVIQAPKESAPEMKDLKGDMFLNRGVDDVYREKLLQIVKLFDERGWLIE</sequence>
<name>A0A154P828_DUFNO</name>
<dbReference type="PANTHER" id="PTHR11012">
    <property type="entry name" value="PROTEIN KINASE-LIKE DOMAIN-CONTAINING"/>
    <property type="match status" value="1"/>
</dbReference>
<dbReference type="OrthoDB" id="191037at2759"/>
<dbReference type="Gene3D" id="3.90.1200.10">
    <property type="match status" value="1"/>
</dbReference>
<dbReference type="AlphaFoldDB" id="A0A154P828"/>
<accession>A0A154P828</accession>
<protein>
    <recommendedName>
        <fullName evidence="1">CHK kinase-like domain-containing protein</fullName>
    </recommendedName>
</protein>
<evidence type="ECO:0000313" key="2">
    <source>
        <dbReference type="EMBL" id="KZC08001.1"/>
    </source>
</evidence>
<evidence type="ECO:0000259" key="1">
    <source>
        <dbReference type="SMART" id="SM00587"/>
    </source>
</evidence>
<evidence type="ECO:0000313" key="3">
    <source>
        <dbReference type="Proteomes" id="UP000076502"/>
    </source>
</evidence>
<dbReference type="InterPro" id="IPR011009">
    <property type="entry name" value="Kinase-like_dom_sf"/>
</dbReference>
<dbReference type="OMA" id="DMKIVDF"/>
<dbReference type="SMART" id="SM00587">
    <property type="entry name" value="CHK"/>
    <property type="match status" value="1"/>
</dbReference>
<dbReference type="Proteomes" id="UP000076502">
    <property type="component" value="Unassembled WGS sequence"/>
</dbReference>
<dbReference type="PANTHER" id="PTHR11012:SF55">
    <property type="entry name" value="BHLH DOMAIN-CONTAINING PROTEIN"/>
    <property type="match status" value="1"/>
</dbReference>
<proteinExistence type="predicted"/>
<dbReference type="InterPro" id="IPR004119">
    <property type="entry name" value="EcKL"/>
</dbReference>
<dbReference type="EMBL" id="KQ434839">
    <property type="protein sequence ID" value="KZC08001.1"/>
    <property type="molecule type" value="Genomic_DNA"/>
</dbReference>
<reference evidence="2 3" key="1">
    <citation type="submission" date="2015-07" db="EMBL/GenBank/DDBJ databases">
        <title>The genome of Dufourea novaeangliae.</title>
        <authorList>
            <person name="Pan H."/>
            <person name="Kapheim K."/>
        </authorList>
    </citation>
    <scope>NUCLEOTIDE SEQUENCE [LARGE SCALE GENOMIC DNA]</scope>
    <source>
        <strain evidence="2">0120121106</strain>
        <tissue evidence="2">Whole body</tissue>
    </source>
</reference>
<dbReference type="Pfam" id="PF02958">
    <property type="entry name" value="EcKL"/>
    <property type="match status" value="1"/>
</dbReference>
<feature type="domain" description="CHK kinase-like" evidence="1">
    <location>
        <begin position="139"/>
        <end position="330"/>
    </location>
</feature>
<dbReference type="SUPFAM" id="SSF56112">
    <property type="entry name" value="Protein kinase-like (PK-like)"/>
    <property type="match status" value="1"/>
</dbReference>
<gene>
    <name evidence="2" type="ORF">WN55_09064</name>
</gene>
<organism evidence="2 3">
    <name type="scientific">Dufourea novaeangliae</name>
    <name type="common">Sweat bee</name>
    <dbReference type="NCBI Taxonomy" id="178035"/>
    <lineage>
        <taxon>Eukaryota</taxon>
        <taxon>Metazoa</taxon>
        <taxon>Ecdysozoa</taxon>
        <taxon>Arthropoda</taxon>
        <taxon>Hexapoda</taxon>
        <taxon>Insecta</taxon>
        <taxon>Pterygota</taxon>
        <taxon>Neoptera</taxon>
        <taxon>Endopterygota</taxon>
        <taxon>Hymenoptera</taxon>
        <taxon>Apocrita</taxon>
        <taxon>Aculeata</taxon>
        <taxon>Apoidea</taxon>
        <taxon>Anthophila</taxon>
        <taxon>Halictidae</taxon>
        <taxon>Rophitinae</taxon>
        <taxon>Dufourea</taxon>
    </lineage>
</organism>
<keyword evidence="3" id="KW-1185">Reference proteome</keyword>